<evidence type="ECO:0000313" key="1">
    <source>
        <dbReference type="EMBL" id="KAH6930858.1"/>
    </source>
</evidence>
<reference evidence="1" key="1">
    <citation type="submission" date="2020-05" db="EMBL/GenBank/DDBJ databases">
        <title>Large-scale comparative analyses of tick genomes elucidate their genetic diversity and vector capacities.</title>
        <authorList>
            <person name="Jia N."/>
            <person name="Wang J."/>
            <person name="Shi W."/>
            <person name="Du L."/>
            <person name="Sun Y."/>
            <person name="Zhan W."/>
            <person name="Jiang J."/>
            <person name="Wang Q."/>
            <person name="Zhang B."/>
            <person name="Ji P."/>
            <person name="Sakyi L.B."/>
            <person name="Cui X."/>
            <person name="Yuan T."/>
            <person name="Jiang B."/>
            <person name="Yang W."/>
            <person name="Lam T.T.-Y."/>
            <person name="Chang Q."/>
            <person name="Ding S."/>
            <person name="Wang X."/>
            <person name="Zhu J."/>
            <person name="Ruan X."/>
            <person name="Zhao L."/>
            <person name="Wei J."/>
            <person name="Que T."/>
            <person name="Du C."/>
            <person name="Cheng J."/>
            <person name="Dai P."/>
            <person name="Han X."/>
            <person name="Huang E."/>
            <person name="Gao Y."/>
            <person name="Liu J."/>
            <person name="Shao H."/>
            <person name="Ye R."/>
            <person name="Li L."/>
            <person name="Wei W."/>
            <person name="Wang X."/>
            <person name="Wang C."/>
            <person name="Yang T."/>
            <person name="Huo Q."/>
            <person name="Li W."/>
            <person name="Guo W."/>
            <person name="Chen H."/>
            <person name="Zhou L."/>
            <person name="Ni X."/>
            <person name="Tian J."/>
            <person name="Zhou Y."/>
            <person name="Sheng Y."/>
            <person name="Liu T."/>
            <person name="Pan Y."/>
            <person name="Xia L."/>
            <person name="Li J."/>
            <person name="Zhao F."/>
            <person name="Cao W."/>
        </authorList>
    </citation>
    <scope>NUCLEOTIDE SEQUENCE</scope>
    <source>
        <strain evidence="1">Hyas-2018</strain>
    </source>
</reference>
<comment type="caution">
    <text evidence="1">The sequence shown here is derived from an EMBL/GenBank/DDBJ whole genome shotgun (WGS) entry which is preliminary data.</text>
</comment>
<dbReference type="EMBL" id="CM023485">
    <property type="protein sequence ID" value="KAH6930858.1"/>
    <property type="molecule type" value="Genomic_DNA"/>
</dbReference>
<proteinExistence type="predicted"/>
<evidence type="ECO:0000313" key="2">
    <source>
        <dbReference type="Proteomes" id="UP000821845"/>
    </source>
</evidence>
<organism evidence="1 2">
    <name type="scientific">Hyalomma asiaticum</name>
    <name type="common">Tick</name>
    <dbReference type="NCBI Taxonomy" id="266040"/>
    <lineage>
        <taxon>Eukaryota</taxon>
        <taxon>Metazoa</taxon>
        <taxon>Ecdysozoa</taxon>
        <taxon>Arthropoda</taxon>
        <taxon>Chelicerata</taxon>
        <taxon>Arachnida</taxon>
        <taxon>Acari</taxon>
        <taxon>Parasitiformes</taxon>
        <taxon>Ixodida</taxon>
        <taxon>Ixodoidea</taxon>
        <taxon>Ixodidae</taxon>
        <taxon>Hyalomminae</taxon>
        <taxon>Hyalomma</taxon>
    </lineage>
</organism>
<name>A0ACB7SAZ0_HYAAI</name>
<accession>A0ACB7SAZ0</accession>
<dbReference type="Proteomes" id="UP000821845">
    <property type="component" value="Chromosome 5"/>
</dbReference>
<sequence length="130" mass="13450">MSADSNARSGLRMQKRETPPAAETELLKSTFLTLLPCAPPRPQGRLGTRALGRGTALVVPGAGVPAPPQRTAAVRFGLFLFVHFTFRRAARMASSCCALADSCSTLGGVGARDAAATGGFSPRLLAHVSA</sequence>
<protein>
    <submittedName>
        <fullName evidence="1">Uncharacterized protein</fullName>
    </submittedName>
</protein>
<gene>
    <name evidence="1" type="ORF">HPB50_020062</name>
</gene>
<keyword evidence="2" id="KW-1185">Reference proteome</keyword>